<reference evidence="2 3" key="1">
    <citation type="submission" date="2019-11" db="EMBL/GenBank/DDBJ databases">
        <title>Whole genome sequence of Oryza granulata.</title>
        <authorList>
            <person name="Li W."/>
        </authorList>
    </citation>
    <scope>NUCLEOTIDE SEQUENCE [LARGE SCALE GENOMIC DNA]</scope>
    <source>
        <strain evidence="3">cv. Menghai</strain>
        <tissue evidence="2">Leaf</tissue>
    </source>
</reference>
<name>A0A6G1DNN5_9ORYZ</name>
<comment type="caution">
    <text evidence="2">The sequence shown here is derived from an EMBL/GenBank/DDBJ whole genome shotgun (WGS) entry which is preliminary data.</text>
</comment>
<feature type="region of interest" description="Disordered" evidence="1">
    <location>
        <begin position="64"/>
        <end position="94"/>
    </location>
</feature>
<sequence>MVTFDGDIDVVAVDQSITFRQTVEVPKMTDRRQCVHWTERFVISKPRERRVAWPIFGVDNSSCVETAPASNRGSPGDKTTKYDDVAGGDRAGIG</sequence>
<dbReference type="Proteomes" id="UP000479710">
    <property type="component" value="Unassembled WGS sequence"/>
</dbReference>
<evidence type="ECO:0000313" key="3">
    <source>
        <dbReference type="Proteomes" id="UP000479710"/>
    </source>
</evidence>
<organism evidence="2 3">
    <name type="scientific">Oryza meyeriana var. granulata</name>
    <dbReference type="NCBI Taxonomy" id="110450"/>
    <lineage>
        <taxon>Eukaryota</taxon>
        <taxon>Viridiplantae</taxon>
        <taxon>Streptophyta</taxon>
        <taxon>Embryophyta</taxon>
        <taxon>Tracheophyta</taxon>
        <taxon>Spermatophyta</taxon>
        <taxon>Magnoliopsida</taxon>
        <taxon>Liliopsida</taxon>
        <taxon>Poales</taxon>
        <taxon>Poaceae</taxon>
        <taxon>BOP clade</taxon>
        <taxon>Oryzoideae</taxon>
        <taxon>Oryzeae</taxon>
        <taxon>Oryzinae</taxon>
        <taxon>Oryza</taxon>
        <taxon>Oryza meyeriana</taxon>
    </lineage>
</organism>
<keyword evidence="3" id="KW-1185">Reference proteome</keyword>
<evidence type="ECO:0000256" key="1">
    <source>
        <dbReference type="SAM" id="MobiDB-lite"/>
    </source>
</evidence>
<feature type="compositionally biased region" description="Polar residues" evidence="1">
    <location>
        <begin position="64"/>
        <end position="73"/>
    </location>
</feature>
<proteinExistence type="predicted"/>
<accession>A0A6G1DNN5</accession>
<evidence type="ECO:0000313" key="2">
    <source>
        <dbReference type="EMBL" id="KAF0913313.1"/>
    </source>
</evidence>
<gene>
    <name evidence="2" type="ORF">E2562_021963</name>
</gene>
<dbReference type="AlphaFoldDB" id="A0A6G1DNN5"/>
<dbReference type="EMBL" id="SPHZ02000006">
    <property type="protein sequence ID" value="KAF0913313.1"/>
    <property type="molecule type" value="Genomic_DNA"/>
</dbReference>
<protein>
    <submittedName>
        <fullName evidence="2">Uncharacterized protein</fullName>
    </submittedName>
</protein>